<proteinExistence type="predicted"/>
<dbReference type="AlphaFoldDB" id="A0A1W1HAC3"/>
<sequence>MVRLPEKLPSHLLADEKITRLNGEKVAVARTVGNDCVLGASVALGADTANLTEAYKHFKDEAQSLSPDYSPETVNTDGWN</sequence>
<dbReference type="EMBL" id="FWEV01000087">
    <property type="protein sequence ID" value="SLM29372.1"/>
    <property type="molecule type" value="Genomic_DNA"/>
</dbReference>
<keyword evidence="2" id="KW-1185">Reference proteome</keyword>
<evidence type="ECO:0008006" key="3">
    <source>
        <dbReference type="Google" id="ProtNLM"/>
    </source>
</evidence>
<organism evidence="1 2">
    <name type="scientific">Desulfamplus magnetovallimortis</name>
    <dbReference type="NCBI Taxonomy" id="1246637"/>
    <lineage>
        <taxon>Bacteria</taxon>
        <taxon>Pseudomonadati</taxon>
        <taxon>Thermodesulfobacteriota</taxon>
        <taxon>Desulfobacteria</taxon>
        <taxon>Desulfobacterales</taxon>
        <taxon>Desulfobacteraceae</taxon>
        <taxon>Desulfamplus</taxon>
    </lineage>
</organism>
<accession>A0A1W1HAC3</accession>
<dbReference type="Proteomes" id="UP000191931">
    <property type="component" value="Unassembled WGS sequence"/>
</dbReference>
<evidence type="ECO:0000313" key="1">
    <source>
        <dbReference type="EMBL" id="SLM29372.1"/>
    </source>
</evidence>
<evidence type="ECO:0000313" key="2">
    <source>
        <dbReference type="Proteomes" id="UP000191931"/>
    </source>
</evidence>
<protein>
    <recommendedName>
        <fullName evidence="3">Transposase</fullName>
    </recommendedName>
</protein>
<reference evidence="1 2" key="1">
    <citation type="submission" date="2017-03" db="EMBL/GenBank/DDBJ databases">
        <authorList>
            <person name="Afonso C.L."/>
            <person name="Miller P.J."/>
            <person name="Scott M.A."/>
            <person name="Spackman E."/>
            <person name="Goraichik I."/>
            <person name="Dimitrov K.M."/>
            <person name="Suarez D.L."/>
            <person name="Swayne D.E."/>
        </authorList>
    </citation>
    <scope>NUCLEOTIDE SEQUENCE [LARGE SCALE GENOMIC DNA]</scope>
    <source>
        <strain evidence="1">PRJEB14757</strain>
    </source>
</reference>
<gene>
    <name evidence="1" type="ORF">MTBBW1_1770030</name>
</gene>
<name>A0A1W1HAC3_9BACT</name>